<evidence type="ECO:0000313" key="3">
    <source>
        <dbReference type="EMBL" id="PWD83938.1"/>
    </source>
</evidence>
<dbReference type="SUPFAM" id="SSF52540">
    <property type="entry name" value="P-loop containing nucleoside triphosphate hydrolases"/>
    <property type="match status" value="1"/>
</dbReference>
<feature type="coiled-coil region" evidence="1">
    <location>
        <begin position="567"/>
        <end position="605"/>
    </location>
</feature>
<proteinExistence type="predicted"/>
<sequence>MRPIQLTLTAFGPYHQTEVIDFRQLAPHNLFVISGKTGAGKTTIFDGIAYALYGEPSGTDRKEAVSSLRSDFVTDDQPTTAELIFELRGQRYRIFRQLPYLKRGNKTQTPGKAELYQLNDDALQADLFAETPLVERQIPNMVNPKIEELLGLNRDQFNQLVMLPQGEYQRFLTSKTTEKEAILRTVFNTERYQTVVENLKMSADRAKEEVTKTQARYTSLIQSIHQQLPQRESPFFEHFQEEGEIQINSFQAIAGLEIEAAFYQAKERTIHKEIVQQEEMISAEQERLVESRSLNAKFQELESAQKHLQALSAEQFTINGLKHSVDLSEKALSIEKFANDAIRLRREHAEAKVELAAAQERFKEAELSHQSAFEKYQLAQGKEELITTLSEEVTLLESRERDIATLNQYQIAISHSQAQITQIQQEINRLTDIIQKKETEKRDYQQRIKNAEASSDPIAQYQQLHSYFQQLSTQLEKQKSEQAALLLLKEEKKRGAIALENAQKAQKEAAARFYQQQALTLMHTLEAGQPCPVCGSLEHPYKTDEAPIDQTDIDVTDGSPINPQDDFEAANQNLITTQRRYDQLIDREKEIDERLQHIAEELQEEWQKITDLRQQESDYIAPLALEIATYELTVSSLIANSQKVESAFIDSQHSLQLLRTLRPQFEAIERDLVQHQTVLEQLKESYQNEKHRLTEMESTLKSILQNIPENLRDTAAYRSYLDQQKTALTTLKTQLKEAEKRIQEAEKERALASQKLEQQQMQQERLSLHLAKAEDEFHKALFQALFIKRADDGTELADEAQFIEAQQQIPHLTVNRAKVAEFERQYLIANEKVNALTEALTGKEPIDLSALEQKVNSNREQLIKLQRSFSENQQLISHIEQTIAGIGKISTALEAARSLHEKTVEVYDLVRGQNSSRISLERFILIEYFEMIIHAANIRLQQMSNGQFQFMRSEDIASRNVQSGLDLNIYDAYTGENRDVKTLSGGEKFKASLSLSLGMADVIQSHKGGVSIDTLFIDEGFGALDEESLLQAIDVLIELQASGRMIGVISHVEELKQTLPARIEVTKTKSGYSKTAIIHHQ</sequence>
<evidence type="ECO:0000259" key="2">
    <source>
        <dbReference type="Pfam" id="PF13476"/>
    </source>
</evidence>
<organism evidence="3 4">
    <name type="scientific">Ignatzschineria cameli</name>
    <dbReference type="NCBI Taxonomy" id="2182793"/>
    <lineage>
        <taxon>Bacteria</taxon>
        <taxon>Pseudomonadati</taxon>
        <taxon>Pseudomonadota</taxon>
        <taxon>Gammaproteobacteria</taxon>
        <taxon>Cardiobacteriales</taxon>
        <taxon>Ignatzschineriaceae</taxon>
        <taxon>Ignatzschineria</taxon>
    </lineage>
</organism>
<dbReference type="PANTHER" id="PTHR32114:SF2">
    <property type="entry name" value="ABC TRANSPORTER ABCH.3"/>
    <property type="match status" value="1"/>
</dbReference>
<accession>A0A2U2ALA1</accession>
<dbReference type="Pfam" id="PF13476">
    <property type="entry name" value="AAA_23"/>
    <property type="match status" value="1"/>
</dbReference>
<evidence type="ECO:0000313" key="4">
    <source>
        <dbReference type="Proteomes" id="UP000245059"/>
    </source>
</evidence>
<dbReference type="InterPro" id="IPR038729">
    <property type="entry name" value="Rad50/SbcC_AAA"/>
</dbReference>
<feature type="coiled-coil region" evidence="1">
    <location>
        <begin position="294"/>
        <end position="368"/>
    </location>
</feature>
<reference evidence="4" key="1">
    <citation type="submission" date="2018-05" db="EMBL/GenBank/DDBJ databases">
        <title>Ignatzschineria dubaiensis sp. nov., isolated from necrotic foot tissues of dromedaries (Camelus dromedarius) and associated maggots in Dubai, United Arab Emirates.</title>
        <authorList>
            <person name="Tsang C.C."/>
            <person name="Tang J.Y.M."/>
            <person name="Fong J.Y.H."/>
            <person name="Kinne J."/>
            <person name="Lee H.H."/>
            <person name="Joseph M."/>
            <person name="Jose S."/>
            <person name="Schuster R.K."/>
            <person name="Tang Y."/>
            <person name="Sivakumar S."/>
            <person name="Chen J.H.K."/>
            <person name="Teng J.L.L."/>
            <person name="Lau S.K.P."/>
            <person name="Wernery U."/>
            <person name="Woo P.C.Y."/>
        </authorList>
    </citation>
    <scope>NUCLEOTIDE SEQUENCE [LARGE SCALE GENOMIC DNA]</scope>
    <source>
        <strain evidence="4">UAE-HKU57</strain>
    </source>
</reference>
<dbReference type="Gene3D" id="3.40.50.300">
    <property type="entry name" value="P-loop containing nucleotide triphosphate hydrolases"/>
    <property type="match status" value="2"/>
</dbReference>
<feature type="coiled-coil region" evidence="1">
    <location>
        <begin position="189"/>
        <end position="216"/>
    </location>
</feature>
<feature type="coiled-coil region" evidence="1">
    <location>
        <begin position="665"/>
        <end position="776"/>
    </location>
</feature>
<feature type="coiled-coil region" evidence="1">
    <location>
        <begin position="406"/>
        <end position="454"/>
    </location>
</feature>
<evidence type="ECO:0000256" key="1">
    <source>
        <dbReference type="SAM" id="Coils"/>
    </source>
</evidence>
<dbReference type="InterPro" id="IPR027417">
    <property type="entry name" value="P-loop_NTPase"/>
</dbReference>
<gene>
    <name evidence="3" type="ORF">DC077_08705</name>
</gene>
<feature type="domain" description="Rad50/SbcC-type AAA" evidence="2">
    <location>
        <begin position="5"/>
        <end position="224"/>
    </location>
</feature>
<dbReference type="PANTHER" id="PTHR32114">
    <property type="entry name" value="ABC TRANSPORTER ABCH.3"/>
    <property type="match status" value="1"/>
</dbReference>
<dbReference type="RefSeq" id="WP_109217967.1">
    <property type="nucleotide sequence ID" value="NZ_QEWW01000007.1"/>
</dbReference>
<keyword evidence="1" id="KW-0175">Coiled coil</keyword>
<comment type="caution">
    <text evidence="3">The sequence shown here is derived from an EMBL/GenBank/DDBJ whole genome shotgun (WGS) entry which is preliminary data.</text>
</comment>
<dbReference type="AlphaFoldDB" id="A0A2U2ALA1"/>
<protein>
    <recommendedName>
        <fullName evidence="2">Rad50/SbcC-type AAA domain-containing protein</fullName>
    </recommendedName>
</protein>
<dbReference type="EMBL" id="QEWW01000007">
    <property type="protein sequence ID" value="PWD83938.1"/>
    <property type="molecule type" value="Genomic_DNA"/>
</dbReference>
<dbReference type="Pfam" id="PF13558">
    <property type="entry name" value="SbcC_Walker_B"/>
    <property type="match status" value="1"/>
</dbReference>
<name>A0A2U2ALA1_9GAMM</name>
<feature type="coiled-coil region" evidence="1">
    <location>
        <begin position="819"/>
        <end position="868"/>
    </location>
</feature>
<dbReference type="Proteomes" id="UP000245059">
    <property type="component" value="Unassembled WGS sequence"/>
</dbReference>